<dbReference type="EMBL" id="LAZR01000277">
    <property type="protein sequence ID" value="KKN77527.1"/>
    <property type="molecule type" value="Genomic_DNA"/>
</dbReference>
<sequence>MQEKIYKRECVYCKRKFETINETKKYCNSRCKHNMSRVKRRRSRWYVGSRICLLCKKEFEPKRKDACICYRDSCRAKDTPKSRAKARAEANKIGWEKIIIEKGMNKCSNCGYNKYFGVIDFHHVDSKGSSDLISYIIKCIPTPKRVDELDKCVALCANCHREKHIEEGTVGNFNGIYYNGYKKKLSPSLNLKG</sequence>
<reference evidence="1" key="1">
    <citation type="journal article" date="2015" name="Nature">
        <title>Complex archaea that bridge the gap between prokaryotes and eukaryotes.</title>
        <authorList>
            <person name="Spang A."/>
            <person name="Saw J.H."/>
            <person name="Jorgensen S.L."/>
            <person name="Zaremba-Niedzwiedzka K."/>
            <person name="Martijn J."/>
            <person name="Lind A.E."/>
            <person name="van Eijk R."/>
            <person name="Schleper C."/>
            <person name="Guy L."/>
            <person name="Ettema T.J."/>
        </authorList>
    </citation>
    <scope>NUCLEOTIDE SEQUENCE</scope>
</reference>
<organism evidence="1">
    <name type="scientific">marine sediment metagenome</name>
    <dbReference type="NCBI Taxonomy" id="412755"/>
    <lineage>
        <taxon>unclassified sequences</taxon>
        <taxon>metagenomes</taxon>
        <taxon>ecological metagenomes</taxon>
    </lineage>
</organism>
<gene>
    <name evidence="1" type="ORF">LCGC14_0359420</name>
</gene>
<proteinExistence type="predicted"/>
<accession>A0A0F9TRF6</accession>
<comment type="caution">
    <text evidence="1">The sequence shown here is derived from an EMBL/GenBank/DDBJ whole genome shotgun (WGS) entry which is preliminary data.</text>
</comment>
<evidence type="ECO:0000313" key="1">
    <source>
        <dbReference type="EMBL" id="KKN77527.1"/>
    </source>
</evidence>
<protein>
    <submittedName>
        <fullName evidence="1">Uncharacterized protein</fullName>
    </submittedName>
</protein>
<name>A0A0F9TRF6_9ZZZZ</name>
<dbReference type="AlphaFoldDB" id="A0A0F9TRF6"/>